<dbReference type="PANTHER" id="PTHR32423:SF65">
    <property type="entry name" value="F-BOX DOMAIN-CONTAINING PROTEIN"/>
    <property type="match status" value="1"/>
</dbReference>
<proteinExistence type="predicted"/>
<protein>
    <submittedName>
        <fullName evidence="1">Uncharacterized protein</fullName>
    </submittedName>
</protein>
<dbReference type="InParanoid" id="F0ZFW0"/>
<dbReference type="RefSeq" id="XP_003286291.1">
    <property type="nucleotide sequence ID" value="XM_003286243.1"/>
</dbReference>
<organism evidence="1 2">
    <name type="scientific">Dictyostelium purpureum</name>
    <name type="common">Slime mold</name>
    <dbReference type="NCBI Taxonomy" id="5786"/>
    <lineage>
        <taxon>Eukaryota</taxon>
        <taxon>Amoebozoa</taxon>
        <taxon>Evosea</taxon>
        <taxon>Eumycetozoa</taxon>
        <taxon>Dictyostelia</taxon>
        <taxon>Dictyosteliales</taxon>
        <taxon>Dictyosteliaceae</taxon>
        <taxon>Dictyostelium</taxon>
    </lineage>
</organism>
<dbReference type="PANTHER" id="PTHR32423">
    <property type="entry name" value="SAP DOMAIN-CONTAINING PROTEIN-RELATED"/>
    <property type="match status" value="1"/>
</dbReference>
<name>F0ZFW0_DICPU</name>
<dbReference type="OMA" id="FEYCHEI"/>
<gene>
    <name evidence="1" type="ORF">DICPUDRAFT_77192</name>
</gene>
<dbReference type="EMBL" id="GL871006">
    <property type="protein sequence ID" value="EGC37163.1"/>
    <property type="molecule type" value="Genomic_DNA"/>
</dbReference>
<dbReference type="GeneID" id="10503704"/>
<reference evidence="2" key="1">
    <citation type="journal article" date="2011" name="Genome Biol.">
        <title>Comparative genomics of the social amoebae Dictyostelium discoideum and Dictyostelium purpureum.</title>
        <authorList>
            <consortium name="US DOE Joint Genome Institute (JGI-PGF)"/>
            <person name="Sucgang R."/>
            <person name="Kuo A."/>
            <person name="Tian X."/>
            <person name="Salerno W."/>
            <person name="Parikh A."/>
            <person name="Feasley C.L."/>
            <person name="Dalin E."/>
            <person name="Tu H."/>
            <person name="Huang E."/>
            <person name="Barry K."/>
            <person name="Lindquist E."/>
            <person name="Shapiro H."/>
            <person name="Bruce D."/>
            <person name="Schmutz J."/>
            <person name="Salamov A."/>
            <person name="Fey P."/>
            <person name="Gaudet P."/>
            <person name="Anjard C."/>
            <person name="Babu M.M."/>
            <person name="Basu S."/>
            <person name="Bushmanova Y."/>
            <person name="van der Wel H."/>
            <person name="Katoh-Kurasawa M."/>
            <person name="Dinh C."/>
            <person name="Coutinho P.M."/>
            <person name="Saito T."/>
            <person name="Elias M."/>
            <person name="Schaap P."/>
            <person name="Kay R.R."/>
            <person name="Henrissat B."/>
            <person name="Eichinger L."/>
            <person name="Rivero F."/>
            <person name="Putnam N.H."/>
            <person name="West C.M."/>
            <person name="Loomis W.F."/>
            <person name="Chisholm R.L."/>
            <person name="Shaulsky G."/>
            <person name="Strassmann J.E."/>
            <person name="Queller D.C."/>
            <person name="Kuspa A."/>
            <person name="Grigoriev I.V."/>
        </authorList>
    </citation>
    <scope>NUCLEOTIDE SEQUENCE [LARGE SCALE GENOMIC DNA]</scope>
    <source>
        <strain evidence="2">QSDP1</strain>
    </source>
</reference>
<dbReference type="KEGG" id="dpp:DICPUDRAFT_77192"/>
<evidence type="ECO:0000313" key="1">
    <source>
        <dbReference type="EMBL" id="EGC37163.1"/>
    </source>
</evidence>
<dbReference type="Proteomes" id="UP000001064">
    <property type="component" value="Unassembled WGS sequence"/>
</dbReference>
<evidence type="ECO:0000313" key="2">
    <source>
        <dbReference type="Proteomes" id="UP000001064"/>
    </source>
</evidence>
<accession>F0ZFW0</accession>
<dbReference type="AlphaFoldDB" id="F0ZFW0"/>
<dbReference type="VEuPathDB" id="AmoebaDB:DICPUDRAFT_77192"/>
<keyword evidence="2" id="KW-1185">Reference proteome</keyword>
<dbReference type="eggNOG" id="ENOG502RIBA">
    <property type="taxonomic scope" value="Eukaryota"/>
</dbReference>
<sequence>MNKIPNYIFNYILETILKYKYYSAKNLKNLNSKDYHNGRNLETINYSLVSKKWGEIISSLLNKYFSLKNNEVLSYFLLNSNYNKNCYIVNNCTTATTKNNCNNNFKLIKEYPLTIFNSIEKYKHFLINSSNIQCKRVVNLNEFEIDDLKDFLKENNTNYINNVEFNIRISIDEFKGEKLKFVKEFNCDINIELNGALYDQVFNNGILITKPALKKYLKLKPKKIHLKPNDKYCQDSYIHMNYTPLFENNSTVEEIHVSYTDHVDPCSIAKINNKVTKLKKLSCSFLFHDILKGLNKQNQDSSNVTNSNSNIECLKNECDCDYGGLRIENSIQHDWEAMIYTLKTNSTIKDLSLKNFCHKNNCYENLDTSKLTKGLKEVFTSPLSSIETLELQTIDFMDSVLLSALQENQTIKNLILMNINEALIFKKVLPVNRIIRNVYLNCINSMDDLLSLLLNSQELNLYSISVKFKRFEDNDIIKFKTNYKNYNNNIKEFNFYSSNNRKFKTILYNS</sequence>
<dbReference type="OrthoDB" id="24096at2759"/>